<sequence>MALPREPCYASLDNIKLYIDPCARSAAEVAQGRDGGKRHEIGSEAAAACGRGRGQGRAAQQHGGSKPTRSRSGDGDSERIQEEARPAKRPQRRGSRGFEAYSGEAGHSSPRRKRYSELWLWTEAALENGSGRRRRLGSEQQAMAMTARSGFGKLRAGQSACTVTAKSCPLVDLQWRLMVT</sequence>
<feature type="compositionally biased region" description="Basic and acidic residues" evidence="1">
    <location>
        <begin position="71"/>
        <end position="86"/>
    </location>
</feature>
<feature type="region of interest" description="Disordered" evidence="1">
    <location>
        <begin position="27"/>
        <end position="113"/>
    </location>
</feature>
<dbReference type="AlphaFoldDB" id="M8AA10"/>
<feature type="compositionally biased region" description="Low complexity" evidence="1">
    <location>
        <begin position="45"/>
        <end position="64"/>
    </location>
</feature>
<evidence type="ECO:0000313" key="2">
    <source>
        <dbReference type="EMBL" id="EMS57334.1"/>
    </source>
</evidence>
<protein>
    <submittedName>
        <fullName evidence="2">Uncharacterized protein</fullName>
    </submittedName>
</protein>
<dbReference type="EMBL" id="KD146663">
    <property type="protein sequence ID" value="EMS57334.1"/>
    <property type="molecule type" value="Genomic_DNA"/>
</dbReference>
<gene>
    <name evidence="2" type="ORF">TRIUR3_34559</name>
</gene>
<name>M8AA10_TRIUA</name>
<proteinExistence type="predicted"/>
<organism evidence="2">
    <name type="scientific">Triticum urartu</name>
    <name type="common">Red wild einkorn</name>
    <name type="synonym">Crithodium urartu</name>
    <dbReference type="NCBI Taxonomy" id="4572"/>
    <lineage>
        <taxon>Eukaryota</taxon>
        <taxon>Viridiplantae</taxon>
        <taxon>Streptophyta</taxon>
        <taxon>Embryophyta</taxon>
        <taxon>Tracheophyta</taxon>
        <taxon>Spermatophyta</taxon>
        <taxon>Magnoliopsida</taxon>
        <taxon>Liliopsida</taxon>
        <taxon>Poales</taxon>
        <taxon>Poaceae</taxon>
        <taxon>BOP clade</taxon>
        <taxon>Pooideae</taxon>
        <taxon>Triticodae</taxon>
        <taxon>Triticeae</taxon>
        <taxon>Triticinae</taxon>
        <taxon>Triticum</taxon>
    </lineage>
</organism>
<accession>M8AA10</accession>
<reference evidence="2" key="1">
    <citation type="journal article" date="2013" name="Nature">
        <title>Draft genome of the wheat A-genome progenitor Triticum urartu.</title>
        <authorList>
            <person name="Ling H.Q."/>
            <person name="Zhao S."/>
            <person name="Liu D."/>
            <person name="Wang J."/>
            <person name="Sun H."/>
            <person name="Zhang C."/>
            <person name="Fan H."/>
            <person name="Li D."/>
            <person name="Dong L."/>
            <person name="Tao Y."/>
            <person name="Gao C."/>
            <person name="Wu H."/>
            <person name="Li Y."/>
            <person name="Cui Y."/>
            <person name="Guo X."/>
            <person name="Zheng S."/>
            <person name="Wang B."/>
            <person name="Yu K."/>
            <person name="Liang Q."/>
            <person name="Yang W."/>
            <person name="Lou X."/>
            <person name="Chen J."/>
            <person name="Feng M."/>
            <person name="Jian J."/>
            <person name="Zhang X."/>
            <person name="Luo G."/>
            <person name="Jiang Y."/>
            <person name="Liu J."/>
            <person name="Wang Z."/>
            <person name="Sha Y."/>
            <person name="Zhang B."/>
            <person name="Wu H."/>
            <person name="Tang D."/>
            <person name="Shen Q."/>
            <person name="Xue P."/>
            <person name="Zou S."/>
            <person name="Wang X."/>
            <person name="Liu X."/>
            <person name="Wang F."/>
            <person name="Yang Y."/>
            <person name="An X."/>
            <person name="Dong Z."/>
            <person name="Zhang K."/>
            <person name="Zhang X."/>
            <person name="Luo M.C."/>
            <person name="Dvorak J."/>
            <person name="Tong Y."/>
            <person name="Wang J."/>
            <person name="Yang H."/>
            <person name="Li Z."/>
            <person name="Wang D."/>
            <person name="Zhang A."/>
            <person name="Wang J."/>
        </authorList>
    </citation>
    <scope>NUCLEOTIDE SEQUENCE</scope>
</reference>
<evidence type="ECO:0000256" key="1">
    <source>
        <dbReference type="SAM" id="MobiDB-lite"/>
    </source>
</evidence>